<keyword evidence="3" id="KW-1185">Reference proteome</keyword>
<keyword evidence="1" id="KW-0732">Signal</keyword>
<evidence type="ECO:0000256" key="1">
    <source>
        <dbReference type="SAM" id="SignalP"/>
    </source>
</evidence>
<dbReference type="AlphaFoldDB" id="A0A848GB22"/>
<feature type="signal peptide" evidence="1">
    <location>
        <begin position="1"/>
        <end position="26"/>
    </location>
</feature>
<organism evidence="2 3">
    <name type="scientific">Zoogloea dura</name>
    <dbReference type="NCBI Taxonomy" id="2728840"/>
    <lineage>
        <taxon>Bacteria</taxon>
        <taxon>Pseudomonadati</taxon>
        <taxon>Pseudomonadota</taxon>
        <taxon>Betaproteobacteria</taxon>
        <taxon>Rhodocyclales</taxon>
        <taxon>Zoogloeaceae</taxon>
        <taxon>Zoogloea</taxon>
    </lineage>
</organism>
<gene>
    <name evidence="2" type="ORF">HHL15_19635</name>
</gene>
<dbReference type="Proteomes" id="UP000580043">
    <property type="component" value="Unassembled WGS sequence"/>
</dbReference>
<dbReference type="EMBL" id="JABBGA010000020">
    <property type="protein sequence ID" value="NML27976.1"/>
    <property type="molecule type" value="Genomic_DNA"/>
</dbReference>
<proteinExistence type="predicted"/>
<dbReference type="RefSeq" id="WP_169147507.1">
    <property type="nucleotide sequence ID" value="NZ_JABBGA010000020.1"/>
</dbReference>
<reference evidence="2 3" key="1">
    <citation type="submission" date="2020-04" db="EMBL/GenBank/DDBJ databases">
        <title>Zoogloea sp. G-4-1-14 isolated from soil.</title>
        <authorList>
            <person name="Dahal R.H."/>
        </authorList>
    </citation>
    <scope>NUCLEOTIDE SEQUENCE [LARGE SCALE GENOMIC DNA]</scope>
    <source>
        <strain evidence="2 3">G-4-1-14</strain>
    </source>
</reference>
<feature type="chain" id="PRO_5032499094" description="Porin" evidence="1">
    <location>
        <begin position="27"/>
        <end position="403"/>
    </location>
</feature>
<protein>
    <recommendedName>
        <fullName evidence="4">Porin</fullName>
    </recommendedName>
</protein>
<name>A0A848GB22_9RHOO</name>
<accession>A0A848GB22</accession>
<sequence length="403" mass="44207">MPIRSNRFRLGILAGTVLAASAATHAHEMPQPPIEDRLSISAGFGLMSLHADDAYPIARLPGVLEAGSPRADERRDGLDYAEIALRARFSEQWRGMFKMAHHGGRDARNETEEAWLEGRAEPLHDHRLAVKGGRQLLPLGLLNPVHMHAWDFGIAPLALRGIINESWRADGLRADWTHPAGWSAGLGAWRNQGFPGADAGGFKLITGRVGWQSDSLRIEAGYANVNADGRALLTTGLAGHTHSVPSCTRIATDRVCFFGTARMAVLAARWQRPDSPWWVGAEWWAKREEGRLDSINGTPDYTGKLNGGWLDAGWRFAPGWEAIGRVERAVARHDLAGANAALVATQSGIADSHQPLRSLGAVLQWRPAGGHRLAAEWHRERTGPTSNEVWLLRYQFLFSQGLL</sequence>
<comment type="caution">
    <text evidence="2">The sequence shown here is derived from an EMBL/GenBank/DDBJ whole genome shotgun (WGS) entry which is preliminary data.</text>
</comment>
<dbReference type="SUPFAM" id="SSF56935">
    <property type="entry name" value="Porins"/>
    <property type="match status" value="1"/>
</dbReference>
<evidence type="ECO:0000313" key="2">
    <source>
        <dbReference type="EMBL" id="NML27976.1"/>
    </source>
</evidence>
<evidence type="ECO:0008006" key="4">
    <source>
        <dbReference type="Google" id="ProtNLM"/>
    </source>
</evidence>
<evidence type="ECO:0000313" key="3">
    <source>
        <dbReference type="Proteomes" id="UP000580043"/>
    </source>
</evidence>